<gene>
    <name evidence="1" type="ORF">LZ538_12460</name>
</gene>
<accession>A0ABT0S4S8</accession>
<protein>
    <submittedName>
        <fullName evidence="1">Uncharacterized protein</fullName>
    </submittedName>
</protein>
<dbReference type="RefSeq" id="WP_249832347.1">
    <property type="nucleotide sequence ID" value="NZ_JAMGBE010000004.1"/>
</dbReference>
<evidence type="ECO:0000313" key="1">
    <source>
        <dbReference type="EMBL" id="MCL6730852.1"/>
    </source>
</evidence>
<dbReference type="EMBL" id="JAMGBE010000004">
    <property type="protein sequence ID" value="MCL6730852.1"/>
    <property type="molecule type" value="Genomic_DNA"/>
</dbReference>
<keyword evidence="2" id="KW-1185">Reference proteome</keyword>
<organism evidence="1 2">
    <name type="scientific">Sphingomonas hankyongi</name>
    <dbReference type="NCBI Taxonomy" id="2908209"/>
    <lineage>
        <taxon>Bacteria</taxon>
        <taxon>Pseudomonadati</taxon>
        <taxon>Pseudomonadota</taxon>
        <taxon>Alphaproteobacteria</taxon>
        <taxon>Sphingomonadales</taxon>
        <taxon>Sphingomonadaceae</taxon>
        <taxon>Sphingomonas</taxon>
    </lineage>
</organism>
<name>A0ABT0S4S8_9SPHN</name>
<dbReference type="Proteomes" id="UP001165342">
    <property type="component" value="Unassembled WGS sequence"/>
</dbReference>
<proteinExistence type="predicted"/>
<comment type="caution">
    <text evidence="1">The sequence shown here is derived from an EMBL/GenBank/DDBJ whole genome shotgun (WGS) entry which is preliminary data.</text>
</comment>
<reference evidence="1" key="1">
    <citation type="submission" date="2022-05" db="EMBL/GenBank/DDBJ databases">
        <authorList>
            <person name="Jo J.-H."/>
            <person name="Im W.-T."/>
        </authorList>
    </citation>
    <scope>NUCLEOTIDE SEQUENCE</scope>
    <source>
        <strain evidence="1">SE220</strain>
    </source>
</reference>
<sequence>MAAIDPKLTLWVKSRATDATIMAAKRSMAVEAAMQKHRRLETPDDRNQRLIQEARLKKDQAAENEADVDRMIRQNVKQYGP</sequence>
<evidence type="ECO:0000313" key="2">
    <source>
        <dbReference type="Proteomes" id="UP001165342"/>
    </source>
</evidence>